<protein>
    <recommendedName>
        <fullName evidence="5">Methyltransferase domain-containing protein</fullName>
    </recommendedName>
</protein>
<accession>A0A8H3IC17</accession>
<sequence>MIQSPVYEQTLARLLKGEKLLDLACEFGQNMRRLYLEGAESDDLSGFDMISDLIEAGHDLFADRNHTRMTFFTGNLFNQSWNFENLNDKFDIVFASMLFHLFDWDEQVAIAKRVVSFLQKKAGSILFGQQIGHLEPGLYPYERAFRNEGYEHNATTLQQMWDSVGSRHEETGDTEGRDWDMGASKGEAVGAADVGLQNSDFVVFSGNTFEGHNISPFEDGNGSDLPNTEAISFDLPKGPESNLEQDVLDWDPSQDLGQPFSTIADIPLQPQTQPKTPDVLDSGNSTAGSAVTGCSCLPSLYSMLAKFQSLPEPSFPYSMGSLRSAAALSRGVVACQGCLKTYNTALQNSMVLATLLQLLINEYAKLLKHIDERSKQAEKITFRFSDPSSPFDSRHTGRPDCPMAINVDLTGDEWRTLARKAVAQEVLGNSQESSGLFGLVQGMKDRRASWHERISKS</sequence>
<keyword evidence="2" id="KW-0808">Transferase</keyword>
<keyword evidence="3" id="KW-0949">S-adenosyl-L-methionine</keyword>
<keyword evidence="7" id="KW-1185">Reference proteome</keyword>
<dbReference type="EMBL" id="CAJPDR010000156">
    <property type="protein sequence ID" value="CAF9922522.1"/>
    <property type="molecule type" value="Genomic_DNA"/>
</dbReference>
<reference evidence="6" key="1">
    <citation type="submission" date="2021-03" db="EMBL/GenBank/DDBJ databases">
        <authorList>
            <person name="Tagirdzhanova G."/>
        </authorList>
    </citation>
    <scope>NUCLEOTIDE SEQUENCE</scope>
</reference>
<feature type="domain" description="Methyltransferase" evidence="5">
    <location>
        <begin position="21"/>
        <end position="119"/>
    </location>
</feature>
<comment type="pathway">
    <text evidence="1">Secondary metabolite biosynthesis.</text>
</comment>
<dbReference type="SUPFAM" id="SSF53335">
    <property type="entry name" value="S-adenosyl-L-methionine-dependent methyltransferases"/>
    <property type="match status" value="1"/>
</dbReference>
<comment type="similarity">
    <text evidence="4">Belongs to the class I-like SAM-binding methyltransferase superfamily.</text>
</comment>
<dbReference type="Pfam" id="PF13649">
    <property type="entry name" value="Methyltransf_25"/>
    <property type="match status" value="1"/>
</dbReference>
<organism evidence="6 7">
    <name type="scientific">Alectoria fallacina</name>
    <dbReference type="NCBI Taxonomy" id="1903189"/>
    <lineage>
        <taxon>Eukaryota</taxon>
        <taxon>Fungi</taxon>
        <taxon>Dikarya</taxon>
        <taxon>Ascomycota</taxon>
        <taxon>Pezizomycotina</taxon>
        <taxon>Lecanoromycetes</taxon>
        <taxon>OSLEUM clade</taxon>
        <taxon>Lecanoromycetidae</taxon>
        <taxon>Lecanorales</taxon>
        <taxon>Lecanorineae</taxon>
        <taxon>Parmeliaceae</taxon>
        <taxon>Alectoria</taxon>
    </lineage>
</organism>
<evidence type="ECO:0000313" key="7">
    <source>
        <dbReference type="Proteomes" id="UP000664203"/>
    </source>
</evidence>
<dbReference type="Gene3D" id="3.40.50.150">
    <property type="entry name" value="Vaccinia Virus protein VP39"/>
    <property type="match status" value="1"/>
</dbReference>
<evidence type="ECO:0000256" key="1">
    <source>
        <dbReference type="ARBA" id="ARBA00005179"/>
    </source>
</evidence>
<dbReference type="PANTHER" id="PTHR35897:SF1">
    <property type="entry name" value="METHYLTRANSFERASE AUSD"/>
    <property type="match status" value="1"/>
</dbReference>
<evidence type="ECO:0000313" key="6">
    <source>
        <dbReference type="EMBL" id="CAF9922522.1"/>
    </source>
</evidence>
<dbReference type="PANTHER" id="PTHR35897">
    <property type="entry name" value="METHYLTRANSFERASE AUSD"/>
    <property type="match status" value="1"/>
</dbReference>
<gene>
    <name evidence="6" type="ORF">ALECFALPRED_002115</name>
</gene>
<evidence type="ECO:0000259" key="5">
    <source>
        <dbReference type="Pfam" id="PF13649"/>
    </source>
</evidence>
<dbReference type="InterPro" id="IPR041698">
    <property type="entry name" value="Methyltransf_25"/>
</dbReference>
<dbReference type="Proteomes" id="UP000664203">
    <property type="component" value="Unassembled WGS sequence"/>
</dbReference>
<dbReference type="InterPro" id="IPR029063">
    <property type="entry name" value="SAM-dependent_MTases_sf"/>
</dbReference>
<proteinExistence type="inferred from homology"/>
<dbReference type="InterPro" id="IPR051654">
    <property type="entry name" value="Meroterpenoid_MTases"/>
</dbReference>
<evidence type="ECO:0000256" key="4">
    <source>
        <dbReference type="ARBA" id="ARBA00038314"/>
    </source>
</evidence>
<evidence type="ECO:0000256" key="3">
    <source>
        <dbReference type="ARBA" id="ARBA00022691"/>
    </source>
</evidence>
<dbReference type="AlphaFoldDB" id="A0A8H3IC17"/>
<comment type="caution">
    <text evidence="6">The sequence shown here is derived from an EMBL/GenBank/DDBJ whole genome shotgun (WGS) entry which is preliminary data.</text>
</comment>
<dbReference type="GO" id="GO:0016740">
    <property type="term" value="F:transferase activity"/>
    <property type="evidence" value="ECO:0007669"/>
    <property type="project" value="UniProtKB-KW"/>
</dbReference>
<dbReference type="OrthoDB" id="4356994at2759"/>
<name>A0A8H3IC17_9LECA</name>
<evidence type="ECO:0000256" key="2">
    <source>
        <dbReference type="ARBA" id="ARBA00022679"/>
    </source>
</evidence>